<evidence type="ECO:0000313" key="2">
    <source>
        <dbReference type="RefSeq" id="XP_022258602.1"/>
    </source>
</evidence>
<dbReference type="RefSeq" id="XP_022258602.1">
    <property type="nucleotide sequence ID" value="XM_022402894.1"/>
</dbReference>
<sequence length="107" mass="12327">MDTHILILCKGPEFLDTVVIHLRELIEKLRTIAKWEFQAPHLTPLLKREHIYISCLIYGSEIIGDSVRWKEIALGPDFEECLTTALEGFKEKAIHGDVSPQHDDVYQ</sequence>
<organism evidence="1 2">
    <name type="scientific">Limulus polyphemus</name>
    <name type="common">Atlantic horseshoe crab</name>
    <dbReference type="NCBI Taxonomy" id="6850"/>
    <lineage>
        <taxon>Eukaryota</taxon>
        <taxon>Metazoa</taxon>
        <taxon>Ecdysozoa</taxon>
        <taxon>Arthropoda</taxon>
        <taxon>Chelicerata</taxon>
        <taxon>Merostomata</taxon>
        <taxon>Xiphosura</taxon>
        <taxon>Limulidae</taxon>
        <taxon>Limulus</taxon>
    </lineage>
</organism>
<proteinExistence type="predicted"/>
<reference evidence="2" key="1">
    <citation type="submission" date="2025-08" db="UniProtKB">
        <authorList>
            <consortium name="RefSeq"/>
        </authorList>
    </citation>
    <scope>IDENTIFICATION</scope>
    <source>
        <tissue evidence="2">Muscle</tissue>
    </source>
</reference>
<gene>
    <name evidence="2" type="primary">LOC111089796</name>
</gene>
<evidence type="ECO:0000313" key="1">
    <source>
        <dbReference type="Proteomes" id="UP000694941"/>
    </source>
</evidence>
<dbReference type="Proteomes" id="UP000694941">
    <property type="component" value="Unplaced"/>
</dbReference>
<protein>
    <submittedName>
        <fullName evidence="2">Uncharacterized protein LOC111089796</fullName>
    </submittedName>
</protein>
<accession>A0ABM1TRU6</accession>
<name>A0ABM1TRU6_LIMPO</name>
<dbReference type="GeneID" id="111089796"/>
<keyword evidence="1" id="KW-1185">Reference proteome</keyword>